<protein>
    <submittedName>
        <fullName evidence="2">Uncharacterized protein</fullName>
    </submittedName>
</protein>
<dbReference type="AlphaFoldDB" id="A0A166UE21"/>
<keyword evidence="3" id="KW-1185">Reference proteome</keyword>
<dbReference type="EMBL" id="KV417489">
    <property type="protein sequence ID" value="KZP31603.1"/>
    <property type="molecule type" value="Genomic_DNA"/>
</dbReference>
<sequence length="70" mass="7786">MDLAPPARKGLRLRAHPHHRTADTPPTLSREFETTTRPTTPSFISTRIVDNSCGEEDDLDNGNRTMSPAK</sequence>
<organism evidence="2 3">
    <name type="scientific">Athelia psychrophila</name>
    <dbReference type="NCBI Taxonomy" id="1759441"/>
    <lineage>
        <taxon>Eukaryota</taxon>
        <taxon>Fungi</taxon>
        <taxon>Dikarya</taxon>
        <taxon>Basidiomycota</taxon>
        <taxon>Agaricomycotina</taxon>
        <taxon>Agaricomycetes</taxon>
        <taxon>Agaricomycetidae</taxon>
        <taxon>Atheliales</taxon>
        <taxon>Atheliaceae</taxon>
        <taxon>Athelia</taxon>
    </lineage>
</organism>
<dbReference type="Proteomes" id="UP000076532">
    <property type="component" value="Unassembled WGS sequence"/>
</dbReference>
<feature type="compositionally biased region" description="Basic residues" evidence="1">
    <location>
        <begin position="9"/>
        <end position="19"/>
    </location>
</feature>
<feature type="region of interest" description="Disordered" evidence="1">
    <location>
        <begin position="1"/>
        <end position="70"/>
    </location>
</feature>
<evidence type="ECO:0000313" key="2">
    <source>
        <dbReference type="EMBL" id="KZP31603.1"/>
    </source>
</evidence>
<accession>A0A166UE21</accession>
<reference evidence="2 3" key="1">
    <citation type="journal article" date="2016" name="Mol. Biol. Evol.">
        <title>Comparative Genomics of Early-Diverging Mushroom-Forming Fungi Provides Insights into the Origins of Lignocellulose Decay Capabilities.</title>
        <authorList>
            <person name="Nagy L.G."/>
            <person name="Riley R."/>
            <person name="Tritt A."/>
            <person name="Adam C."/>
            <person name="Daum C."/>
            <person name="Floudas D."/>
            <person name="Sun H."/>
            <person name="Yadav J.S."/>
            <person name="Pangilinan J."/>
            <person name="Larsson K.H."/>
            <person name="Matsuura K."/>
            <person name="Barry K."/>
            <person name="Labutti K."/>
            <person name="Kuo R."/>
            <person name="Ohm R.A."/>
            <person name="Bhattacharya S.S."/>
            <person name="Shirouzu T."/>
            <person name="Yoshinaga Y."/>
            <person name="Martin F.M."/>
            <person name="Grigoriev I.V."/>
            <person name="Hibbett D.S."/>
        </authorList>
    </citation>
    <scope>NUCLEOTIDE SEQUENCE [LARGE SCALE GENOMIC DNA]</scope>
    <source>
        <strain evidence="2 3">CBS 109695</strain>
    </source>
</reference>
<evidence type="ECO:0000313" key="3">
    <source>
        <dbReference type="Proteomes" id="UP000076532"/>
    </source>
</evidence>
<name>A0A166UE21_9AGAM</name>
<proteinExistence type="predicted"/>
<evidence type="ECO:0000256" key="1">
    <source>
        <dbReference type="SAM" id="MobiDB-lite"/>
    </source>
</evidence>
<gene>
    <name evidence="2" type="ORF">FIBSPDRAFT_849570</name>
</gene>